<evidence type="ECO:0000256" key="6">
    <source>
        <dbReference type="ARBA" id="ARBA00022989"/>
    </source>
</evidence>
<comment type="similarity">
    <text evidence="9">Belongs to the SecE/SEC61-gamma family.</text>
</comment>
<proteinExistence type="inferred from homology"/>
<feature type="compositionally biased region" description="Low complexity" evidence="10">
    <location>
        <begin position="72"/>
        <end position="84"/>
    </location>
</feature>
<reference evidence="11 12" key="1">
    <citation type="journal article" date="2023" name="Cell">
        <title>Genetic manipulation of Patescibacteria provides mechanistic insights into microbial dark matter and the epibiotic lifestyle.</title>
        <authorList>
            <person name="Wang Y."/>
            <person name="Gallagher L.A."/>
            <person name="Andrade P.A."/>
            <person name="Liu A."/>
            <person name="Humphreys I.R."/>
            <person name="Turkarslan S."/>
            <person name="Cutler K.J."/>
            <person name="Arrieta-Ortiz M.L."/>
            <person name="Li Y."/>
            <person name="Radey M.C."/>
            <person name="McLean J.S."/>
            <person name="Cong Q."/>
            <person name="Baker D."/>
            <person name="Baliga N.S."/>
            <person name="Peterson S.B."/>
            <person name="Mougous J.D."/>
        </authorList>
    </citation>
    <scope>NUCLEOTIDE SEQUENCE [LARGE SCALE GENOMIC DNA]</scope>
    <source>
        <strain evidence="11 12">ML1</strain>
    </source>
</reference>
<feature type="transmembrane region" description="Helical" evidence="9">
    <location>
        <begin position="112"/>
        <end position="133"/>
    </location>
</feature>
<dbReference type="Pfam" id="PF00584">
    <property type="entry name" value="SecE"/>
    <property type="match status" value="1"/>
</dbReference>
<evidence type="ECO:0000256" key="4">
    <source>
        <dbReference type="ARBA" id="ARBA00022692"/>
    </source>
</evidence>
<keyword evidence="3 9" id="KW-1003">Cell membrane</keyword>
<dbReference type="PANTHER" id="PTHR33910:SF1">
    <property type="entry name" value="PROTEIN TRANSLOCASE SUBUNIT SECE"/>
    <property type="match status" value="1"/>
</dbReference>
<keyword evidence="4 9" id="KW-0812">Transmembrane</keyword>
<dbReference type="InterPro" id="IPR001901">
    <property type="entry name" value="Translocase_SecE/Sec61-g"/>
</dbReference>
<dbReference type="InterPro" id="IPR005807">
    <property type="entry name" value="SecE_bac"/>
</dbReference>
<sequence length="148" mass="16060">MAASTKSTKGKKNKPTVTRIKASDSSAPKRTAAVKAKQNAAAGVATKSTPSAKEKSVSKAKKLLGGTRKSKNAASSKKSTSSRRNPLRAVRSYFVGAWQELKQVRWPDRRSTWAMTGALIAFTVVFVIVILLIDYGFSWLFKLIIGTK</sequence>
<evidence type="ECO:0000256" key="7">
    <source>
        <dbReference type="ARBA" id="ARBA00023010"/>
    </source>
</evidence>
<name>A0ABY8WVM5_9BACT</name>
<keyword evidence="2 9" id="KW-0813">Transport</keyword>
<protein>
    <recommendedName>
        <fullName evidence="9">Protein translocase subunit SecE</fullName>
    </recommendedName>
</protein>
<keyword evidence="5 9" id="KW-0653">Protein transport</keyword>
<keyword evidence="7 9" id="KW-0811">Translocation</keyword>
<comment type="subcellular location">
    <subcellularLocation>
        <location evidence="9">Cell membrane</location>
        <topology evidence="9">Single-pass membrane protein</topology>
    </subcellularLocation>
    <subcellularLocation>
        <location evidence="1">Membrane</location>
    </subcellularLocation>
</comment>
<evidence type="ECO:0000313" key="11">
    <source>
        <dbReference type="EMBL" id="WIO46046.1"/>
    </source>
</evidence>
<evidence type="ECO:0000256" key="5">
    <source>
        <dbReference type="ARBA" id="ARBA00022927"/>
    </source>
</evidence>
<keyword evidence="6 9" id="KW-1133">Transmembrane helix</keyword>
<gene>
    <name evidence="9 11" type="primary">secE</name>
    <name evidence="11" type="ORF">SEML1_0421</name>
</gene>
<comment type="subunit">
    <text evidence="9">Component of the Sec protein translocase complex. Heterotrimer consisting of SecY, SecE and SecG subunits. The heterotrimers can form oligomers, although 1 heterotrimer is thought to be able to translocate proteins. Interacts with the ribosome. Interacts with SecDF, and other proteins may be involved. Interacts with SecA.</text>
</comment>
<evidence type="ECO:0000313" key="12">
    <source>
        <dbReference type="Proteomes" id="UP001177295"/>
    </source>
</evidence>
<evidence type="ECO:0000256" key="9">
    <source>
        <dbReference type="HAMAP-Rule" id="MF_00422"/>
    </source>
</evidence>
<evidence type="ECO:0000256" key="10">
    <source>
        <dbReference type="SAM" id="MobiDB-lite"/>
    </source>
</evidence>
<comment type="function">
    <text evidence="9">Essential subunit of the Sec protein translocation channel SecYEG. Clamps together the 2 halves of SecY. May contact the channel plug during translocation.</text>
</comment>
<dbReference type="InterPro" id="IPR038379">
    <property type="entry name" value="SecE_sf"/>
</dbReference>
<evidence type="ECO:0000256" key="3">
    <source>
        <dbReference type="ARBA" id="ARBA00022475"/>
    </source>
</evidence>
<evidence type="ECO:0000256" key="2">
    <source>
        <dbReference type="ARBA" id="ARBA00022448"/>
    </source>
</evidence>
<evidence type="ECO:0000256" key="8">
    <source>
        <dbReference type="ARBA" id="ARBA00023136"/>
    </source>
</evidence>
<organism evidence="11 12">
    <name type="scientific">Candidatus Southlakia epibionticum</name>
    <dbReference type="NCBI Taxonomy" id="3043284"/>
    <lineage>
        <taxon>Bacteria</taxon>
        <taxon>Candidatus Saccharimonadota</taxon>
        <taxon>Candidatus Saccharimonadia</taxon>
        <taxon>Candidatus Saccharimonadales</taxon>
        <taxon>Candidatus Saccharimonadaceae</taxon>
        <taxon>Candidatus Southlakia</taxon>
    </lineage>
</organism>
<evidence type="ECO:0000256" key="1">
    <source>
        <dbReference type="ARBA" id="ARBA00004370"/>
    </source>
</evidence>
<keyword evidence="12" id="KW-1185">Reference proteome</keyword>
<dbReference type="EMBL" id="CP124550">
    <property type="protein sequence ID" value="WIO46046.1"/>
    <property type="molecule type" value="Genomic_DNA"/>
</dbReference>
<dbReference type="RefSeq" id="WP_376754400.1">
    <property type="nucleotide sequence ID" value="NZ_CP124550.1"/>
</dbReference>
<feature type="region of interest" description="Disordered" evidence="10">
    <location>
        <begin position="1"/>
        <end position="85"/>
    </location>
</feature>
<keyword evidence="8 9" id="KW-0472">Membrane</keyword>
<dbReference type="PANTHER" id="PTHR33910">
    <property type="entry name" value="PROTEIN TRANSLOCASE SUBUNIT SECE"/>
    <property type="match status" value="1"/>
</dbReference>
<dbReference type="Gene3D" id="1.20.5.1030">
    <property type="entry name" value="Preprotein translocase secy subunit"/>
    <property type="match status" value="1"/>
</dbReference>
<feature type="compositionally biased region" description="Low complexity" evidence="10">
    <location>
        <begin position="33"/>
        <end position="45"/>
    </location>
</feature>
<accession>A0ABY8WVM5</accession>
<dbReference type="Proteomes" id="UP001177295">
    <property type="component" value="Chromosome"/>
</dbReference>
<dbReference type="HAMAP" id="MF_00422">
    <property type="entry name" value="SecE"/>
    <property type="match status" value="1"/>
</dbReference>
<dbReference type="NCBIfam" id="TIGR00964">
    <property type="entry name" value="secE_bact"/>
    <property type="match status" value="1"/>
</dbReference>